<dbReference type="SUPFAM" id="SSF56112">
    <property type="entry name" value="Protein kinase-like (PK-like)"/>
    <property type="match status" value="1"/>
</dbReference>
<comment type="caution">
    <text evidence="10">The sequence shown here is derived from an EMBL/GenBank/DDBJ whole genome shotgun (WGS) entry which is preliminary data.</text>
</comment>
<organism evidence="10 11">
    <name type="scientific">Tritrichomonas musculus</name>
    <dbReference type="NCBI Taxonomy" id="1915356"/>
    <lineage>
        <taxon>Eukaryota</taxon>
        <taxon>Metamonada</taxon>
        <taxon>Parabasalia</taxon>
        <taxon>Tritrichomonadida</taxon>
        <taxon>Tritrichomonadidae</taxon>
        <taxon>Tritrichomonas</taxon>
    </lineage>
</organism>
<comment type="similarity">
    <text evidence="7">Belongs to the protein kinase superfamily.</text>
</comment>
<evidence type="ECO:0000256" key="6">
    <source>
        <dbReference type="PROSITE-ProRule" id="PRU10141"/>
    </source>
</evidence>
<dbReference type="InterPro" id="IPR000719">
    <property type="entry name" value="Prot_kinase_dom"/>
</dbReference>
<keyword evidence="2" id="KW-0808">Transferase</keyword>
<dbReference type="PROSITE" id="PS00108">
    <property type="entry name" value="PROTEIN_KINASE_ST"/>
    <property type="match status" value="1"/>
</dbReference>
<reference evidence="10 11" key="1">
    <citation type="submission" date="2024-04" db="EMBL/GenBank/DDBJ databases">
        <title>Tritrichomonas musculus Genome.</title>
        <authorList>
            <person name="Alves-Ferreira E."/>
            <person name="Grigg M."/>
            <person name="Lorenzi H."/>
            <person name="Galac M."/>
        </authorList>
    </citation>
    <scope>NUCLEOTIDE SEQUENCE [LARGE SCALE GENOMIC DNA]</scope>
    <source>
        <strain evidence="10 11">EAF2021</strain>
    </source>
</reference>
<gene>
    <name evidence="10" type="ORF">M9Y10_019275</name>
</gene>
<dbReference type="PROSITE" id="PS00107">
    <property type="entry name" value="PROTEIN_KINASE_ATP"/>
    <property type="match status" value="1"/>
</dbReference>
<keyword evidence="4" id="KW-0418">Kinase</keyword>
<keyword evidence="3 6" id="KW-0547">Nucleotide-binding</keyword>
<dbReference type="Gene3D" id="1.10.510.10">
    <property type="entry name" value="Transferase(Phosphotransferase) domain 1"/>
    <property type="match status" value="1"/>
</dbReference>
<proteinExistence type="inferred from homology"/>
<dbReference type="PROSITE" id="PS50011">
    <property type="entry name" value="PROTEIN_KINASE_DOM"/>
    <property type="match status" value="1"/>
</dbReference>
<dbReference type="InterPro" id="IPR008271">
    <property type="entry name" value="Ser/Thr_kinase_AS"/>
</dbReference>
<feature type="binding site" evidence="6">
    <location>
        <position position="44"/>
    </location>
    <ligand>
        <name>ATP</name>
        <dbReference type="ChEBI" id="CHEBI:30616"/>
    </ligand>
</feature>
<keyword evidence="5 6" id="KW-0067">ATP-binding</keyword>
<dbReference type="EMBL" id="JAPFFF010000027">
    <property type="protein sequence ID" value="KAK8848219.1"/>
    <property type="molecule type" value="Genomic_DNA"/>
</dbReference>
<dbReference type="Pfam" id="PF00069">
    <property type="entry name" value="Pkinase"/>
    <property type="match status" value="1"/>
</dbReference>
<dbReference type="InterPro" id="IPR017441">
    <property type="entry name" value="Protein_kinase_ATP_BS"/>
</dbReference>
<evidence type="ECO:0000256" key="7">
    <source>
        <dbReference type="RuleBase" id="RU000304"/>
    </source>
</evidence>
<feature type="region of interest" description="Disordered" evidence="8">
    <location>
        <begin position="446"/>
        <end position="467"/>
    </location>
</feature>
<dbReference type="SMART" id="SM00220">
    <property type="entry name" value="S_TKc"/>
    <property type="match status" value="1"/>
</dbReference>
<evidence type="ECO:0000256" key="2">
    <source>
        <dbReference type="ARBA" id="ARBA00022679"/>
    </source>
</evidence>
<sequence length="488" mass="55416">MSNQTIVVPSRIGSFVFRGTVGAGAFSVVKLAFHARSKIYFACKVVPRNRLNNDDLEQRFEMEIRINQQMHHSGVVQIVDLLKDDMNYYIFMEFCPNGELFKYIVDRTKLTEDEAAVFMFEFLDAIHYVHSLGVAHRDLKPENLLLDSSGKLKVSDFGLSKFVGNSGIVETPCGSPCYASPECLSGHSYDGRMSDVWSIGVIMFAMVTGQLPWTKRNQAQLFNQIRKGDYKIPSFLSDECKDLLSRLLTVDVSQRIKISDALNHPWFKSHNISSYKEASEKLNSVSNISTKFEIVSLKKVDLFFDKSDFTDASIDEILKVNSNHKENNPQEKEDDKIIQKRFIERELSQKIFSFKSASNAIKDKDDPILTNIQKPRGKSNPCFNNERARYGVSQSLNFEKKRSQFMDSPNIKMRKLPSSSFGEVSSNFPVKRNTSFRLVPALSKGASQGQINQIPNQSLTKSPQSRRTIVPPHVVVPKTQLSWPNKVK</sequence>
<keyword evidence="11" id="KW-1185">Reference proteome</keyword>
<evidence type="ECO:0000256" key="1">
    <source>
        <dbReference type="ARBA" id="ARBA00022527"/>
    </source>
</evidence>
<evidence type="ECO:0000256" key="3">
    <source>
        <dbReference type="ARBA" id="ARBA00022741"/>
    </source>
</evidence>
<accession>A0ABR2HKM8</accession>
<feature type="domain" description="Protein kinase" evidence="9">
    <location>
        <begin position="15"/>
        <end position="267"/>
    </location>
</feature>
<evidence type="ECO:0000259" key="9">
    <source>
        <dbReference type="PROSITE" id="PS50011"/>
    </source>
</evidence>
<dbReference type="CDD" id="cd14003">
    <property type="entry name" value="STKc_AMPK-like"/>
    <property type="match status" value="1"/>
</dbReference>
<protein>
    <recommendedName>
        <fullName evidence="9">Protein kinase domain-containing protein</fullName>
    </recommendedName>
</protein>
<dbReference type="PANTHER" id="PTHR24346:SF82">
    <property type="entry name" value="KP78A-RELATED"/>
    <property type="match status" value="1"/>
</dbReference>
<evidence type="ECO:0000313" key="10">
    <source>
        <dbReference type="EMBL" id="KAK8848219.1"/>
    </source>
</evidence>
<dbReference type="InterPro" id="IPR011009">
    <property type="entry name" value="Kinase-like_dom_sf"/>
</dbReference>
<name>A0ABR2HKM8_9EUKA</name>
<evidence type="ECO:0000256" key="4">
    <source>
        <dbReference type="ARBA" id="ARBA00022777"/>
    </source>
</evidence>
<dbReference type="Proteomes" id="UP001470230">
    <property type="component" value="Unassembled WGS sequence"/>
</dbReference>
<keyword evidence="1 7" id="KW-0723">Serine/threonine-protein kinase</keyword>
<evidence type="ECO:0000256" key="5">
    <source>
        <dbReference type="ARBA" id="ARBA00022840"/>
    </source>
</evidence>
<evidence type="ECO:0000256" key="8">
    <source>
        <dbReference type="SAM" id="MobiDB-lite"/>
    </source>
</evidence>
<evidence type="ECO:0000313" key="11">
    <source>
        <dbReference type="Proteomes" id="UP001470230"/>
    </source>
</evidence>
<dbReference type="PANTHER" id="PTHR24346">
    <property type="entry name" value="MAP/MICROTUBULE AFFINITY-REGULATING KINASE"/>
    <property type="match status" value="1"/>
</dbReference>